<accession>A0AAV5VAB8</accession>
<proteinExistence type="predicted"/>
<protein>
    <submittedName>
        <fullName evidence="3">Uncharacterized protein</fullName>
    </submittedName>
</protein>
<feature type="signal peptide" evidence="2">
    <location>
        <begin position="1"/>
        <end position="15"/>
    </location>
</feature>
<keyword evidence="2" id="KW-0732">Signal</keyword>
<feature type="compositionally biased region" description="Basic and acidic residues" evidence="1">
    <location>
        <begin position="70"/>
        <end position="83"/>
    </location>
</feature>
<reference evidence="3" key="1">
    <citation type="submission" date="2023-10" db="EMBL/GenBank/DDBJ databases">
        <title>Genome assembly of Pristionchus species.</title>
        <authorList>
            <person name="Yoshida K."/>
            <person name="Sommer R.J."/>
        </authorList>
    </citation>
    <scope>NUCLEOTIDE SEQUENCE</scope>
    <source>
        <strain evidence="3">RS5133</strain>
    </source>
</reference>
<organism evidence="3 4">
    <name type="scientific">Pristionchus fissidentatus</name>
    <dbReference type="NCBI Taxonomy" id="1538716"/>
    <lineage>
        <taxon>Eukaryota</taxon>
        <taxon>Metazoa</taxon>
        <taxon>Ecdysozoa</taxon>
        <taxon>Nematoda</taxon>
        <taxon>Chromadorea</taxon>
        <taxon>Rhabditida</taxon>
        <taxon>Rhabditina</taxon>
        <taxon>Diplogasteromorpha</taxon>
        <taxon>Diplogasteroidea</taxon>
        <taxon>Neodiplogasteridae</taxon>
        <taxon>Pristionchus</taxon>
    </lineage>
</organism>
<evidence type="ECO:0000313" key="3">
    <source>
        <dbReference type="EMBL" id="GMT14835.1"/>
    </source>
</evidence>
<gene>
    <name evidence="3" type="ORF">PFISCL1PPCAC_6132</name>
</gene>
<evidence type="ECO:0000313" key="4">
    <source>
        <dbReference type="Proteomes" id="UP001432322"/>
    </source>
</evidence>
<name>A0AAV5VAB8_9BILA</name>
<dbReference type="Proteomes" id="UP001432322">
    <property type="component" value="Unassembled WGS sequence"/>
</dbReference>
<dbReference type="EMBL" id="BTSY01000002">
    <property type="protein sequence ID" value="GMT14835.1"/>
    <property type="molecule type" value="Genomic_DNA"/>
</dbReference>
<feature type="region of interest" description="Disordered" evidence="1">
    <location>
        <begin position="45"/>
        <end position="83"/>
    </location>
</feature>
<keyword evidence="4" id="KW-1185">Reference proteome</keyword>
<feature type="chain" id="PRO_5043764364" evidence="2">
    <location>
        <begin position="16"/>
        <end position="83"/>
    </location>
</feature>
<dbReference type="AlphaFoldDB" id="A0AAV5VAB8"/>
<evidence type="ECO:0000256" key="1">
    <source>
        <dbReference type="SAM" id="MobiDB-lite"/>
    </source>
</evidence>
<comment type="caution">
    <text evidence="3">The sequence shown here is derived from an EMBL/GenBank/DDBJ whole genome shotgun (WGS) entry which is preliminary data.</text>
</comment>
<feature type="non-terminal residue" evidence="3">
    <location>
        <position position="83"/>
    </location>
</feature>
<sequence length="83" mass="9682">MRSFLVVLLFSTVHCQNDYHNLLNRYHELMKNELLSDIPVSSPFRREEQEGERTFVPPSSSFHSLQSHRHGLDGGDMRMPRGL</sequence>
<evidence type="ECO:0000256" key="2">
    <source>
        <dbReference type="SAM" id="SignalP"/>
    </source>
</evidence>